<proteinExistence type="predicted"/>
<gene>
    <name evidence="2" type="ORF">METZ01_LOCUS144166</name>
</gene>
<reference evidence="2" key="1">
    <citation type="submission" date="2018-05" db="EMBL/GenBank/DDBJ databases">
        <authorList>
            <person name="Lanie J.A."/>
            <person name="Ng W.-L."/>
            <person name="Kazmierczak K.M."/>
            <person name="Andrzejewski T.M."/>
            <person name="Davidsen T.M."/>
            <person name="Wayne K.J."/>
            <person name="Tettelin H."/>
            <person name="Glass J.I."/>
            <person name="Rusch D."/>
            <person name="Podicherti R."/>
            <person name="Tsui H.-C.T."/>
            <person name="Winkler M.E."/>
        </authorList>
    </citation>
    <scope>NUCLEOTIDE SEQUENCE</scope>
</reference>
<protein>
    <submittedName>
        <fullName evidence="2">Uncharacterized protein</fullName>
    </submittedName>
</protein>
<feature type="transmembrane region" description="Helical" evidence="1">
    <location>
        <begin position="12"/>
        <end position="30"/>
    </location>
</feature>
<dbReference type="AlphaFoldDB" id="A0A381ZR16"/>
<keyword evidence="1" id="KW-0812">Transmembrane</keyword>
<keyword evidence="1" id="KW-0472">Membrane</keyword>
<evidence type="ECO:0000256" key="1">
    <source>
        <dbReference type="SAM" id="Phobius"/>
    </source>
</evidence>
<sequence length="36" mass="4185">MKDRFIKWVKENGHALAWGVVILVSFLYYVSLMRGG</sequence>
<accession>A0A381ZR16</accession>
<evidence type="ECO:0000313" key="2">
    <source>
        <dbReference type="EMBL" id="SVA91312.1"/>
    </source>
</evidence>
<organism evidence="2">
    <name type="scientific">marine metagenome</name>
    <dbReference type="NCBI Taxonomy" id="408172"/>
    <lineage>
        <taxon>unclassified sequences</taxon>
        <taxon>metagenomes</taxon>
        <taxon>ecological metagenomes</taxon>
    </lineage>
</organism>
<keyword evidence="1" id="KW-1133">Transmembrane helix</keyword>
<dbReference type="EMBL" id="UINC01022197">
    <property type="protein sequence ID" value="SVA91312.1"/>
    <property type="molecule type" value="Genomic_DNA"/>
</dbReference>
<name>A0A381ZR16_9ZZZZ</name>